<sequence>MRKYILPVAALSLLATMSLTACKKGDNQKLDGDNNPVSDFMSTRADSWWMYGSNEGTVTIRRATGKDSTMLGRIYNYYETTDTTSQYITPEYFGKNQDKFLMLVDMDLNGNKQNYMNVVVQKENPAVGETWSNTGSLSYGGFPFDLLTEGEVKSTGGTMVLNGITYTDVTEIENALKFKPKLTPIYAKAGKARMWFAKGIGIIRSDFDISIGSLYSRKYNDSLLSYHIEP</sequence>
<keyword evidence="3" id="KW-1185">Reference proteome</keyword>
<gene>
    <name evidence="2" type="ORF">B0I18_10616</name>
</gene>
<keyword evidence="1" id="KW-0732">Signal</keyword>
<feature type="signal peptide" evidence="1">
    <location>
        <begin position="1"/>
        <end position="21"/>
    </location>
</feature>
<proteinExistence type="predicted"/>
<name>A0A2P8D1B5_9BACT</name>
<dbReference type="AlphaFoldDB" id="A0A2P8D1B5"/>
<dbReference type="EMBL" id="PYGD01000006">
    <property type="protein sequence ID" value="PSK91008.1"/>
    <property type="molecule type" value="Genomic_DNA"/>
</dbReference>
<comment type="caution">
    <text evidence="2">The sequence shown here is derived from an EMBL/GenBank/DDBJ whole genome shotgun (WGS) entry which is preliminary data.</text>
</comment>
<accession>A0A2P8D1B5</accession>
<dbReference type="OrthoDB" id="662755at2"/>
<dbReference type="RefSeq" id="WP_106523617.1">
    <property type="nucleotide sequence ID" value="NZ_PYGD01000006.1"/>
</dbReference>
<evidence type="ECO:0000313" key="2">
    <source>
        <dbReference type="EMBL" id="PSK91008.1"/>
    </source>
</evidence>
<feature type="chain" id="PRO_5015172278" evidence="1">
    <location>
        <begin position="22"/>
        <end position="230"/>
    </location>
</feature>
<evidence type="ECO:0000256" key="1">
    <source>
        <dbReference type="SAM" id="SignalP"/>
    </source>
</evidence>
<dbReference type="PROSITE" id="PS51257">
    <property type="entry name" value="PROKAR_LIPOPROTEIN"/>
    <property type="match status" value="1"/>
</dbReference>
<reference evidence="2 3" key="1">
    <citation type="submission" date="2018-03" db="EMBL/GenBank/DDBJ databases">
        <title>Genomic Encyclopedia of Type Strains, Phase III (KMG-III): the genomes of soil and plant-associated and newly described type strains.</title>
        <authorList>
            <person name="Whitman W."/>
        </authorList>
    </citation>
    <scope>NUCLEOTIDE SEQUENCE [LARGE SCALE GENOMIC DNA]</scope>
    <source>
        <strain evidence="2 3">CGMCC 1.12700</strain>
    </source>
</reference>
<evidence type="ECO:0000313" key="3">
    <source>
        <dbReference type="Proteomes" id="UP000240572"/>
    </source>
</evidence>
<protein>
    <submittedName>
        <fullName evidence="2">Uncharacterized protein</fullName>
    </submittedName>
</protein>
<dbReference type="Proteomes" id="UP000240572">
    <property type="component" value="Unassembled WGS sequence"/>
</dbReference>
<organism evidence="2 3">
    <name type="scientific">Taibaiella chishuiensis</name>
    <dbReference type="NCBI Taxonomy" id="1434707"/>
    <lineage>
        <taxon>Bacteria</taxon>
        <taxon>Pseudomonadati</taxon>
        <taxon>Bacteroidota</taxon>
        <taxon>Chitinophagia</taxon>
        <taxon>Chitinophagales</taxon>
        <taxon>Chitinophagaceae</taxon>
        <taxon>Taibaiella</taxon>
    </lineage>
</organism>